<comment type="cofactor">
    <cofactor evidence="2">
        <name>Cu cation</name>
        <dbReference type="ChEBI" id="CHEBI:23378"/>
    </cofactor>
    <text evidence="2">Binds 1 copper ion per subunit.</text>
</comment>
<accession>A0ABW0MSF6</accession>
<keyword evidence="2" id="KW-0862">Zinc</keyword>
<dbReference type="NCBIfam" id="NF007628">
    <property type="entry name" value="PRK10290.1"/>
    <property type="match status" value="1"/>
</dbReference>
<evidence type="ECO:0000313" key="5">
    <source>
        <dbReference type="EMBL" id="MFC5480536.1"/>
    </source>
</evidence>
<dbReference type="GO" id="GO:0004784">
    <property type="term" value="F:superoxide dismutase activity"/>
    <property type="evidence" value="ECO:0007669"/>
    <property type="project" value="UniProtKB-EC"/>
</dbReference>
<comment type="caution">
    <text evidence="5">The sequence shown here is derived from an EMBL/GenBank/DDBJ whole genome shotgun (WGS) entry which is preliminary data.</text>
</comment>
<organism evidence="5 6">
    <name type="scientific">Massilia suwonensis</name>
    <dbReference type="NCBI Taxonomy" id="648895"/>
    <lineage>
        <taxon>Bacteria</taxon>
        <taxon>Pseudomonadati</taxon>
        <taxon>Pseudomonadota</taxon>
        <taxon>Betaproteobacteria</taxon>
        <taxon>Burkholderiales</taxon>
        <taxon>Oxalobacteraceae</taxon>
        <taxon>Telluria group</taxon>
        <taxon>Massilia</taxon>
    </lineage>
</organism>
<sequence>MKAQWICALVLSSAWAAASVHAAELRATMNTVSEAGVGKSAGTVTISDSKFGLVFTPALTGLPPGVHGFHVHETGSCDTNQKDGKPVPAGAAGGHLDTTKSKKHGLPWGDGHIGDLPALYVDSAGAANNPVLAPRLKKLADIKGKALMVHAGGDNHSDHPAPLGGGGARIVCGIIE</sequence>
<evidence type="ECO:0000313" key="6">
    <source>
        <dbReference type="Proteomes" id="UP001596101"/>
    </source>
</evidence>
<dbReference type="InterPro" id="IPR036423">
    <property type="entry name" value="SOD-like_Cu/Zn_dom_sf"/>
</dbReference>
<feature type="domain" description="Superoxide dismutase copper/zinc binding" evidence="4">
    <location>
        <begin position="42"/>
        <end position="175"/>
    </location>
</feature>
<evidence type="ECO:0000256" key="2">
    <source>
        <dbReference type="RuleBase" id="RU000393"/>
    </source>
</evidence>
<comment type="function">
    <text evidence="2">Destroys radicals which are normally produced within the cells and which are toxic to biological systems.</text>
</comment>
<comment type="similarity">
    <text evidence="1 2">Belongs to the Cu-Zn superoxide dismutase family.</text>
</comment>
<keyword evidence="2 5" id="KW-0560">Oxidoreductase</keyword>
<keyword evidence="3" id="KW-0732">Signal</keyword>
<keyword evidence="2" id="KW-0186">Copper</keyword>
<dbReference type="EMBL" id="JBHSMR010000013">
    <property type="protein sequence ID" value="MFC5480536.1"/>
    <property type="molecule type" value="Genomic_DNA"/>
</dbReference>
<proteinExistence type="inferred from homology"/>
<dbReference type="InterPro" id="IPR001424">
    <property type="entry name" value="SOD_Cu_Zn_dom"/>
</dbReference>
<gene>
    <name evidence="5" type="primary">sodC</name>
    <name evidence="5" type="ORF">ACFPQ5_20225</name>
</gene>
<dbReference type="RefSeq" id="WP_379760001.1">
    <property type="nucleotide sequence ID" value="NZ_JBHSMR010000013.1"/>
</dbReference>
<evidence type="ECO:0000256" key="1">
    <source>
        <dbReference type="ARBA" id="ARBA00010457"/>
    </source>
</evidence>
<dbReference type="CDD" id="cd00305">
    <property type="entry name" value="Cu-Zn_Superoxide_Dismutase"/>
    <property type="match status" value="1"/>
</dbReference>
<protein>
    <recommendedName>
        <fullName evidence="2">Superoxide dismutase [Cu-Zn]</fullName>
        <ecNumber evidence="2">1.15.1.1</ecNumber>
    </recommendedName>
</protein>
<dbReference type="Pfam" id="PF00080">
    <property type="entry name" value="Sod_Cu"/>
    <property type="match status" value="1"/>
</dbReference>
<dbReference type="PANTHER" id="PTHR10003">
    <property type="entry name" value="SUPEROXIDE DISMUTASE CU-ZN -RELATED"/>
    <property type="match status" value="1"/>
</dbReference>
<feature type="signal peptide" evidence="3">
    <location>
        <begin position="1"/>
        <end position="22"/>
    </location>
</feature>
<dbReference type="InterPro" id="IPR024134">
    <property type="entry name" value="SOD_Cu/Zn_/chaperone"/>
</dbReference>
<dbReference type="Proteomes" id="UP001596101">
    <property type="component" value="Unassembled WGS sequence"/>
</dbReference>
<dbReference type="PROSITE" id="PS00332">
    <property type="entry name" value="SOD_CU_ZN_2"/>
    <property type="match status" value="1"/>
</dbReference>
<evidence type="ECO:0000259" key="4">
    <source>
        <dbReference type="Pfam" id="PF00080"/>
    </source>
</evidence>
<dbReference type="SUPFAM" id="SSF49329">
    <property type="entry name" value="Cu,Zn superoxide dismutase-like"/>
    <property type="match status" value="1"/>
</dbReference>
<evidence type="ECO:0000256" key="3">
    <source>
        <dbReference type="SAM" id="SignalP"/>
    </source>
</evidence>
<name>A0ABW0MSF6_9BURK</name>
<keyword evidence="2" id="KW-0479">Metal-binding</keyword>
<dbReference type="Gene3D" id="2.60.40.200">
    <property type="entry name" value="Superoxide dismutase, copper/zinc binding domain"/>
    <property type="match status" value="1"/>
</dbReference>
<feature type="chain" id="PRO_5046674667" description="Superoxide dismutase [Cu-Zn]" evidence="3">
    <location>
        <begin position="23"/>
        <end position="176"/>
    </location>
</feature>
<comment type="cofactor">
    <cofactor evidence="2">
        <name>Zn(2+)</name>
        <dbReference type="ChEBI" id="CHEBI:29105"/>
    </cofactor>
    <text evidence="2">Binds 1 zinc ion per subunit.</text>
</comment>
<comment type="catalytic activity">
    <reaction evidence="2">
        <text>2 superoxide + 2 H(+) = H2O2 + O2</text>
        <dbReference type="Rhea" id="RHEA:20696"/>
        <dbReference type="ChEBI" id="CHEBI:15378"/>
        <dbReference type="ChEBI" id="CHEBI:15379"/>
        <dbReference type="ChEBI" id="CHEBI:16240"/>
        <dbReference type="ChEBI" id="CHEBI:18421"/>
        <dbReference type="EC" id="1.15.1.1"/>
    </reaction>
</comment>
<dbReference type="EC" id="1.15.1.1" evidence="2"/>
<keyword evidence="6" id="KW-1185">Reference proteome</keyword>
<dbReference type="PROSITE" id="PS00087">
    <property type="entry name" value="SOD_CU_ZN_1"/>
    <property type="match status" value="1"/>
</dbReference>
<reference evidence="6" key="1">
    <citation type="journal article" date="2019" name="Int. J. Syst. Evol. Microbiol.">
        <title>The Global Catalogue of Microorganisms (GCM) 10K type strain sequencing project: providing services to taxonomists for standard genome sequencing and annotation.</title>
        <authorList>
            <consortium name="The Broad Institute Genomics Platform"/>
            <consortium name="The Broad Institute Genome Sequencing Center for Infectious Disease"/>
            <person name="Wu L."/>
            <person name="Ma J."/>
        </authorList>
    </citation>
    <scope>NUCLEOTIDE SEQUENCE [LARGE SCALE GENOMIC DNA]</scope>
    <source>
        <strain evidence="6">CCUG 43111</strain>
    </source>
</reference>
<dbReference type="InterPro" id="IPR018152">
    <property type="entry name" value="SOD_Cu/Zn_BS"/>
</dbReference>